<feature type="compositionally biased region" description="Low complexity" evidence="1">
    <location>
        <begin position="156"/>
        <end position="166"/>
    </location>
</feature>
<feature type="region of interest" description="Disordered" evidence="1">
    <location>
        <begin position="143"/>
        <end position="194"/>
    </location>
</feature>
<evidence type="ECO:0000256" key="1">
    <source>
        <dbReference type="SAM" id="MobiDB-lite"/>
    </source>
</evidence>
<accession>A0A9P3L8D0</accession>
<evidence type="ECO:0000313" key="3">
    <source>
        <dbReference type="Proteomes" id="UP000703269"/>
    </source>
</evidence>
<comment type="caution">
    <text evidence="2">The sequence shown here is derived from an EMBL/GenBank/DDBJ whole genome shotgun (WGS) entry which is preliminary data.</text>
</comment>
<proteinExistence type="predicted"/>
<dbReference type="Proteomes" id="UP000703269">
    <property type="component" value="Unassembled WGS sequence"/>
</dbReference>
<dbReference type="AlphaFoldDB" id="A0A9P3L8D0"/>
<protein>
    <submittedName>
        <fullName evidence="2">Uncharacterized protein</fullName>
    </submittedName>
</protein>
<name>A0A9P3L8D0_9APHY</name>
<evidence type="ECO:0000313" key="2">
    <source>
        <dbReference type="EMBL" id="GJE84868.1"/>
    </source>
</evidence>
<keyword evidence="3" id="KW-1185">Reference proteome</keyword>
<sequence>MMSAARARAVPQACRPAGLYCERRSAATRPAAARGPRLRLRRPPLVPLQRVRRAQRAAGHRRRSVDSVADRLRVARRTAWRVTGRGASCRASVLRGHLSGPGHARGPRLPTRLCASVGASACALASPDRRFDKSSELHGAVSSCAGRPVADRAPRARAAAEGAAERGSPPRTTFVATRRQRDRRPRCGASDTARREGAPCIDATRQLCINSSYFFVACAGRMERCASAALD</sequence>
<dbReference type="EMBL" id="BPQB01000001">
    <property type="protein sequence ID" value="GJE84868.1"/>
    <property type="molecule type" value="Genomic_DNA"/>
</dbReference>
<organism evidence="2 3">
    <name type="scientific">Phanerochaete sordida</name>
    <dbReference type="NCBI Taxonomy" id="48140"/>
    <lineage>
        <taxon>Eukaryota</taxon>
        <taxon>Fungi</taxon>
        <taxon>Dikarya</taxon>
        <taxon>Basidiomycota</taxon>
        <taxon>Agaricomycotina</taxon>
        <taxon>Agaricomycetes</taxon>
        <taxon>Polyporales</taxon>
        <taxon>Phanerochaetaceae</taxon>
        <taxon>Phanerochaete</taxon>
    </lineage>
</organism>
<reference evidence="2 3" key="1">
    <citation type="submission" date="2021-08" db="EMBL/GenBank/DDBJ databases">
        <title>Draft Genome Sequence of Phanerochaete sordida strain YK-624.</title>
        <authorList>
            <person name="Mori T."/>
            <person name="Dohra H."/>
            <person name="Suzuki T."/>
            <person name="Kawagishi H."/>
            <person name="Hirai H."/>
        </authorList>
    </citation>
    <scope>NUCLEOTIDE SEQUENCE [LARGE SCALE GENOMIC DNA]</scope>
    <source>
        <strain evidence="2 3">YK-624</strain>
    </source>
</reference>
<gene>
    <name evidence="2" type="ORF">PsYK624_009440</name>
</gene>